<comment type="caution">
    <text evidence="3">The sequence shown here is derived from an EMBL/GenBank/DDBJ whole genome shotgun (WGS) entry which is preliminary data.</text>
</comment>
<dbReference type="InterPro" id="IPR043502">
    <property type="entry name" value="DNA/RNA_pol_sf"/>
</dbReference>
<evidence type="ECO:0000313" key="3">
    <source>
        <dbReference type="EMBL" id="KYO26484.1"/>
    </source>
</evidence>
<dbReference type="SUPFAM" id="SSF56672">
    <property type="entry name" value="DNA/RNA polymerases"/>
    <property type="match status" value="1"/>
</dbReference>
<evidence type="ECO:0000313" key="4">
    <source>
        <dbReference type="Proteomes" id="UP000050525"/>
    </source>
</evidence>
<accession>A0A151MPM9</accession>
<sequence>MSYLGFWVVRGTFRPLADKTDASSNALGAVLLQRYEKDECPIAFTSRKLSRAKTRCGSPGKPVEEACHADEEEHQALQEAIRGVQTPQGNLSGEVCVGETPP</sequence>
<evidence type="ECO:0000256" key="1">
    <source>
        <dbReference type="SAM" id="MobiDB-lite"/>
    </source>
</evidence>
<dbReference type="Pfam" id="PF17919">
    <property type="entry name" value="RT_RNaseH_2"/>
    <property type="match status" value="1"/>
</dbReference>
<dbReference type="EMBL" id="AKHW03005470">
    <property type="protein sequence ID" value="KYO26484.1"/>
    <property type="molecule type" value="Genomic_DNA"/>
</dbReference>
<name>A0A151MPM9_ALLMI</name>
<dbReference type="InterPro" id="IPR041577">
    <property type="entry name" value="RT_RNaseH_2"/>
</dbReference>
<gene>
    <name evidence="3" type="ORF">Y1Q_0002121</name>
</gene>
<evidence type="ECO:0000259" key="2">
    <source>
        <dbReference type="Pfam" id="PF17919"/>
    </source>
</evidence>
<feature type="domain" description="Reverse transcriptase/retrotransposon-derived protein RNase H-like" evidence="2">
    <location>
        <begin position="19"/>
        <end position="56"/>
    </location>
</feature>
<reference evidence="3 4" key="1">
    <citation type="journal article" date="2012" name="Genome Biol.">
        <title>Sequencing three crocodilian genomes to illuminate the evolution of archosaurs and amniotes.</title>
        <authorList>
            <person name="St John J.A."/>
            <person name="Braun E.L."/>
            <person name="Isberg S.R."/>
            <person name="Miles L.G."/>
            <person name="Chong A.Y."/>
            <person name="Gongora J."/>
            <person name="Dalzell P."/>
            <person name="Moran C."/>
            <person name="Bed'hom B."/>
            <person name="Abzhanov A."/>
            <person name="Burgess S.C."/>
            <person name="Cooksey A.M."/>
            <person name="Castoe T.A."/>
            <person name="Crawford N.G."/>
            <person name="Densmore L.D."/>
            <person name="Drew J.C."/>
            <person name="Edwards S.V."/>
            <person name="Faircloth B.C."/>
            <person name="Fujita M.K."/>
            <person name="Greenwold M.J."/>
            <person name="Hoffmann F.G."/>
            <person name="Howard J.M."/>
            <person name="Iguchi T."/>
            <person name="Janes D.E."/>
            <person name="Khan S.Y."/>
            <person name="Kohno S."/>
            <person name="de Koning A.J."/>
            <person name="Lance S.L."/>
            <person name="McCarthy F.M."/>
            <person name="McCormack J.E."/>
            <person name="Merchant M.E."/>
            <person name="Peterson D.G."/>
            <person name="Pollock D.D."/>
            <person name="Pourmand N."/>
            <person name="Raney B.J."/>
            <person name="Roessler K.A."/>
            <person name="Sanford J.R."/>
            <person name="Sawyer R.H."/>
            <person name="Schmidt C.J."/>
            <person name="Triplett E.W."/>
            <person name="Tuberville T.D."/>
            <person name="Venegas-Anaya M."/>
            <person name="Howard J.T."/>
            <person name="Jarvis E.D."/>
            <person name="Guillette L.J.Jr."/>
            <person name="Glenn T.C."/>
            <person name="Green R.E."/>
            <person name="Ray D.A."/>
        </authorList>
    </citation>
    <scope>NUCLEOTIDE SEQUENCE [LARGE SCALE GENOMIC DNA]</scope>
    <source>
        <strain evidence="3">KSC_2009_1</strain>
    </source>
</reference>
<protein>
    <recommendedName>
        <fullName evidence="2">Reverse transcriptase/retrotransposon-derived protein RNase H-like domain-containing protein</fullName>
    </recommendedName>
</protein>
<dbReference type="Proteomes" id="UP000050525">
    <property type="component" value="Unassembled WGS sequence"/>
</dbReference>
<dbReference type="AlphaFoldDB" id="A0A151MPM9"/>
<keyword evidence="4" id="KW-1185">Reference proteome</keyword>
<organism evidence="3 4">
    <name type="scientific">Alligator mississippiensis</name>
    <name type="common">American alligator</name>
    <dbReference type="NCBI Taxonomy" id="8496"/>
    <lineage>
        <taxon>Eukaryota</taxon>
        <taxon>Metazoa</taxon>
        <taxon>Chordata</taxon>
        <taxon>Craniata</taxon>
        <taxon>Vertebrata</taxon>
        <taxon>Euteleostomi</taxon>
        <taxon>Archelosauria</taxon>
        <taxon>Archosauria</taxon>
        <taxon>Crocodylia</taxon>
        <taxon>Alligatoridae</taxon>
        <taxon>Alligatorinae</taxon>
        <taxon>Alligator</taxon>
    </lineage>
</organism>
<feature type="region of interest" description="Disordered" evidence="1">
    <location>
        <begin position="83"/>
        <end position="102"/>
    </location>
</feature>
<proteinExistence type="predicted"/>